<dbReference type="Pfam" id="PF00440">
    <property type="entry name" value="TetR_N"/>
    <property type="match status" value="1"/>
</dbReference>
<dbReference type="Gene3D" id="1.10.10.60">
    <property type="entry name" value="Homeodomain-like"/>
    <property type="match status" value="1"/>
</dbReference>
<dbReference type="InterPro" id="IPR041347">
    <property type="entry name" value="MftR_C"/>
</dbReference>
<dbReference type="AlphaFoldDB" id="A0A8J3K4Y9"/>
<keyword evidence="7" id="KW-1185">Reference proteome</keyword>
<dbReference type="InterPro" id="IPR050109">
    <property type="entry name" value="HTH-type_TetR-like_transc_reg"/>
</dbReference>
<dbReference type="RefSeq" id="WP_203736628.1">
    <property type="nucleotide sequence ID" value="NZ_BAAALB010000003.1"/>
</dbReference>
<keyword evidence="3" id="KW-0804">Transcription</keyword>
<dbReference type="InterPro" id="IPR001647">
    <property type="entry name" value="HTH_TetR"/>
</dbReference>
<dbReference type="PROSITE" id="PS50977">
    <property type="entry name" value="HTH_TETR_2"/>
    <property type="match status" value="1"/>
</dbReference>
<accession>A0A8J3K4Y9</accession>
<dbReference type="Proteomes" id="UP000619293">
    <property type="component" value="Unassembled WGS sequence"/>
</dbReference>
<dbReference type="InterPro" id="IPR023772">
    <property type="entry name" value="DNA-bd_HTH_TetR-type_CS"/>
</dbReference>
<dbReference type="GO" id="GO:0003700">
    <property type="term" value="F:DNA-binding transcription factor activity"/>
    <property type="evidence" value="ECO:0007669"/>
    <property type="project" value="TreeGrafter"/>
</dbReference>
<dbReference type="PANTHER" id="PTHR30055:SF238">
    <property type="entry name" value="MYCOFACTOCIN BIOSYNTHESIS TRANSCRIPTIONAL REGULATOR MFTR-RELATED"/>
    <property type="match status" value="1"/>
</dbReference>
<evidence type="ECO:0000313" key="6">
    <source>
        <dbReference type="EMBL" id="GIF93241.1"/>
    </source>
</evidence>
<evidence type="ECO:0000313" key="7">
    <source>
        <dbReference type="Proteomes" id="UP000619293"/>
    </source>
</evidence>
<dbReference type="Gene3D" id="1.10.357.10">
    <property type="entry name" value="Tetracycline Repressor, domain 2"/>
    <property type="match status" value="1"/>
</dbReference>
<keyword evidence="2 4" id="KW-0238">DNA-binding</keyword>
<organism evidence="6 7">
    <name type="scientific">Catellatospora chokoriensis</name>
    <dbReference type="NCBI Taxonomy" id="310353"/>
    <lineage>
        <taxon>Bacteria</taxon>
        <taxon>Bacillati</taxon>
        <taxon>Actinomycetota</taxon>
        <taxon>Actinomycetes</taxon>
        <taxon>Micromonosporales</taxon>
        <taxon>Micromonosporaceae</taxon>
        <taxon>Catellatospora</taxon>
    </lineage>
</organism>
<feature type="domain" description="HTH tetR-type" evidence="5">
    <location>
        <begin position="18"/>
        <end position="78"/>
    </location>
</feature>
<evidence type="ECO:0000259" key="5">
    <source>
        <dbReference type="PROSITE" id="PS50977"/>
    </source>
</evidence>
<gene>
    <name evidence="6" type="ORF">Cch02nite_66850</name>
</gene>
<feature type="DNA-binding region" description="H-T-H motif" evidence="4">
    <location>
        <begin position="41"/>
        <end position="60"/>
    </location>
</feature>
<evidence type="ECO:0000256" key="2">
    <source>
        <dbReference type="ARBA" id="ARBA00023125"/>
    </source>
</evidence>
<comment type="caution">
    <text evidence="6">The sequence shown here is derived from an EMBL/GenBank/DDBJ whole genome shotgun (WGS) entry which is preliminary data.</text>
</comment>
<protein>
    <submittedName>
        <fullName evidence="6">TetR family transcriptional regulator</fullName>
    </submittedName>
</protein>
<dbReference type="Pfam" id="PF17754">
    <property type="entry name" value="TetR_C_14"/>
    <property type="match status" value="1"/>
</dbReference>
<sequence>MEPTTTEPTTTLRERKKEATRQALHEAVLRLAVERGLDAVTVDAIADEANVSRRTFSNYFANKEDALLYGDRMRVNTLLELLRARPAEETPWQALTNTAVSHFEQIGEVDPNWVAQTRLLRRHPSLLAQQAAAQTSLEQELAVEVAARDPGHPDEPMRSRVLAAVFMTALRTVFGLWVEQGGGTALPVAVRAGLDRAAEPFA</sequence>
<evidence type="ECO:0000256" key="4">
    <source>
        <dbReference type="PROSITE-ProRule" id="PRU00335"/>
    </source>
</evidence>
<name>A0A8J3K4Y9_9ACTN</name>
<dbReference type="SUPFAM" id="SSF46689">
    <property type="entry name" value="Homeodomain-like"/>
    <property type="match status" value="1"/>
</dbReference>
<keyword evidence="1" id="KW-0805">Transcription regulation</keyword>
<dbReference type="PROSITE" id="PS01081">
    <property type="entry name" value="HTH_TETR_1"/>
    <property type="match status" value="1"/>
</dbReference>
<dbReference type="PANTHER" id="PTHR30055">
    <property type="entry name" value="HTH-TYPE TRANSCRIPTIONAL REGULATOR RUTR"/>
    <property type="match status" value="1"/>
</dbReference>
<proteinExistence type="predicted"/>
<dbReference type="InterPro" id="IPR009057">
    <property type="entry name" value="Homeodomain-like_sf"/>
</dbReference>
<evidence type="ECO:0000256" key="1">
    <source>
        <dbReference type="ARBA" id="ARBA00023015"/>
    </source>
</evidence>
<dbReference type="GO" id="GO:0000976">
    <property type="term" value="F:transcription cis-regulatory region binding"/>
    <property type="evidence" value="ECO:0007669"/>
    <property type="project" value="TreeGrafter"/>
</dbReference>
<reference evidence="6 7" key="1">
    <citation type="submission" date="2021-01" db="EMBL/GenBank/DDBJ databases">
        <title>Whole genome shotgun sequence of Catellatospora chokoriensis NBRC 107358.</title>
        <authorList>
            <person name="Komaki H."/>
            <person name="Tamura T."/>
        </authorList>
    </citation>
    <scope>NUCLEOTIDE SEQUENCE [LARGE SCALE GENOMIC DNA]</scope>
    <source>
        <strain evidence="6 7">NBRC 107358</strain>
    </source>
</reference>
<dbReference type="EMBL" id="BONG01000058">
    <property type="protein sequence ID" value="GIF93241.1"/>
    <property type="molecule type" value="Genomic_DNA"/>
</dbReference>
<evidence type="ECO:0000256" key="3">
    <source>
        <dbReference type="ARBA" id="ARBA00023163"/>
    </source>
</evidence>